<evidence type="ECO:0000256" key="1">
    <source>
        <dbReference type="ARBA" id="ARBA00008601"/>
    </source>
</evidence>
<dbReference type="EC" id="3.1.3.48" evidence="2"/>
<evidence type="ECO:0000313" key="6">
    <source>
        <dbReference type="EMBL" id="MQL91686.1"/>
    </source>
</evidence>
<reference evidence="6" key="1">
    <citation type="submission" date="2017-07" db="EMBL/GenBank/DDBJ databases">
        <title>Taro Niue Genome Assembly and Annotation.</title>
        <authorList>
            <person name="Atibalentja N."/>
            <person name="Keating K."/>
            <person name="Fields C.J."/>
        </authorList>
    </citation>
    <scope>NUCLEOTIDE SEQUENCE</scope>
    <source>
        <strain evidence="6">Niue_2</strain>
        <tissue evidence="6">Leaf</tissue>
    </source>
</reference>
<keyword evidence="3" id="KW-0378">Hydrolase</keyword>
<dbReference type="OrthoDB" id="2017893at2759"/>
<proteinExistence type="inferred from homology"/>
<dbReference type="GO" id="GO:0004725">
    <property type="term" value="F:protein tyrosine phosphatase activity"/>
    <property type="evidence" value="ECO:0007669"/>
    <property type="project" value="UniProtKB-EC"/>
</dbReference>
<accession>A0A843V8Z3</accession>
<dbReference type="EMBL" id="NMUH01001369">
    <property type="protein sequence ID" value="MQL91686.1"/>
    <property type="molecule type" value="Genomic_DNA"/>
</dbReference>
<feature type="region of interest" description="Disordered" evidence="5">
    <location>
        <begin position="58"/>
        <end position="82"/>
    </location>
</feature>
<sequence>MAPVGSALQYSPPCLCSSSISVGGGQEVAGEGANGLSVPVGLGFGGCEGEWEVHRGRRVGGGTGWSITRGRGDSVRGVSGRVEQEGKPLPAIVGMCCEASGLCPSIWQGRVRRWEWGALCPREGREGGFTMASGGLRTEDLSLANIGPFGDGGRRGREVGLWWARPTSVPFFLGSTAGIDMCFLVSRFSVSFPHLQLACVEFFTQNHSGDSYNRGYKIDSSIFGADPGVTQSKSSEASPRENEPTPAYRCKKCRRVVALQENVVGHTPGKGETCFEWSKRSSGPFDRRGETECSSIFVEPLRWMTTVEEGAMEGKLSCIHCEARLGYFNWAGIQCSCGSWITPAFQIHKSRVDVSTV</sequence>
<dbReference type="PANTHER" id="PTHR45848">
    <property type="entry name" value="DUAL SPECIFICITY PROTEIN PHOSPHATASE 12 FAMILY MEMBER"/>
    <property type="match status" value="1"/>
</dbReference>
<dbReference type="Proteomes" id="UP000652761">
    <property type="component" value="Unassembled WGS sequence"/>
</dbReference>
<dbReference type="GO" id="GO:0008138">
    <property type="term" value="F:protein tyrosine/serine/threonine phosphatase activity"/>
    <property type="evidence" value="ECO:0007669"/>
    <property type="project" value="TreeGrafter"/>
</dbReference>
<keyword evidence="4" id="KW-0904">Protein phosphatase</keyword>
<protein>
    <recommendedName>
        <fullName evidence="2">protein-tyrosine-phosphatase</fullName>
        <ecNumber evidence="2">3.1.3.48</ecNumber>
    </recommendedName>
</protein>
<evidence type="ECO:0000313" key="7">
    <source>
        <dbReference type="Proteomes" id="UP000652761"/>
    </source>
</evidence>
<evidence type="ECO:0000256" key="3">
    <source>
        <dbReference type="ARBA" id="ARBA00022801"/>
    </source>
</evidence>
<dbReference type="PANTHER" id="PTHR45848:SF4">
    <property type="entry name" value="DUAL SPECIFICITY PROTEIN PHOSPHATASE 12"/>
    <property type="match status" value="1"/>
</dbReference>
<name>A0A843V8Z3_COLES</name>
<evidence type="ECO:0000256" key="2">
    <source>
        <dbReference type="ARBA" id="ARBA00013064"/>
    </source>
</evidence>
<keyword evidence="7" id="KW-1185">Reference proteome</keyword>
<gene>
    <name evidence="6" type="ORF">Taro_024295</name>
</gene>
<evidence type="ECO:0000256" key="5">
    <source>
        <dbReference type="SAM" id="MobiDB-lite"/>
    </source>
</evidence>
<dbReference type="AlphaFoldDB" id="A0A843V8Z3"/>
<organism evidence="6 7">
    <name type="scientific">Colocasia esculenta</name>
    <name type="common">Wild taro</name>
    <name type="synonym">Arum esculentum</name>
    <dbReference type="NCBI Taxonomy" id="4460"/>
    <lineage>
        <taxon>Eukaryota</taxon>
        <taxon>Viridiplantae</taxon>
        <taxon>Streptophyta</taxon>
        <taxon>Embryophyta</taxon>
        <taxon>Tracheophyta</taxon>
        <taxon>Spermatophyta</taxon>
        <taxon>Magnoliopsida</taxon>
        <taxon>Liliopsida</taxon>
        <taxon>Araceae</taxon>
        <taxon>Aroideae</taxon>
        <taxon>Colocasieae</taxon>
        <taxon>Colocasia</taxon>
    </lineage>
</organism>
<comment type="similarity">
    <text evidence="1">Belongs to the protein-tyrosine phosphatase family. Non-receptor class dual specificity subfamily.</text>
</comment>
<evidence type="ECO:0000256" key="4">
    <source>
        <dbReference type="ARBA" id="ARBA00022912"/>
    </source>
</evidence>
<comment type="caution">
    <text evidence="6">The sequence shown here is derived from an EMBL/GenBank/DDBJ whole genome shotgun (WGS) entry which is preliminary data.</text>
</comment>